<dbReference type="InterPro" id="IPR009057">
    <property type="entry name" value="Homeodomain-like_sf"/>
</dbReference>
<name>A0A2V3U842_9HYPH</name>
<protein>
    <submittedName>
        <fullName evidence="1">Homeodomain-like domain-containing protein</fullName>
    </submittedName>
</protein>
<keyword evidence="1" id="KW-0238">DNA-binding</keyword>
<keyword evidence="1" id="KW-0371">Homeobox</keyword>
<reference evidence="1 2" key="1">
    <citation type="submission" date="2018-05" db="EMBL/GenBank/DDBJ databases">
        <title>Genomic Encyclopedia of Type Strains, Phase IV (KMG-IV): sequencing the most valuable type-strain genomes for metagenomic binning, comparative biology and taxonomic classification.</title>
        <authorList>
            <person name="Goeker M."/>
        </authorList>
    </citation>
    <scope>NUCLEOTIDE SEQUENCE [LARGE SCALE GENOMIC DNA]</scope>
    <source>
        <strain evidence="1 2">DSM 6462</strain>
    </source>
</reference>
<accession>A0A2V3U842</accession>
<dbReference type="AlphaFoldDB" id="A0A2V3U842"/>
<keyword evidence="2" id="KW-1185">Reference proteome</keyword>
<dbReference type="Proteomes" id="UP000248021">
    <property type="component" value="Unassembled WGS sequence"/>
</dbReference>
<evidence type="ECO:0000313" key="2">
    <source>
        <dbReference type="Proteomes" id="UP000248021"/>
    </source>
</evidence>
<sequence>MKAQPITLSETARLELEHWMETASPDEQVRARCILLAAAGARNNAISEIVNLSQQAVGKWRKRYADMGLEGIKEPRRGRLPKFDVDAIEQVVSLRFARECASGPGESWSIRKLAATSGMSFRTVQKIVKAAAATER</sequence>
<proteinExistence type="predicted"/>
<comment type="caution">
    <text evidence="1">The sequence shown here is derived from an EMBL/GenBank/DDBJ whole genome shotgun (WGS) entry which is preliminary data.</text>
</comment>
<dbReference type="EMBL" id="QJJK01000004">
    <property type="protein sequence ID" value="PXW59956.1"/>
    <property type="molecule type" value="Genomic_DNA"/>
</dbReference>
<gene>
    <name evidence="1" type="ORF">C7450_1046</name>
</gene>
<dbReference type="Pfam" id="PF13384">
    <property type="entry name" value="HTH_23"/>
    <property type="match status" value="1"/>
</dbReference>
<dbReference type="GO" id="GO:0003677">
    <property type="term" value="F:DNA binding"/>
    <property type="evidence" value="ECO:0007669"/>
    <property type="project" value="UniProtKB-KW"/>
</dbReference>
<organism evidence="1 2">
    <name type="scientific">Chelatococcus asaccharovorans</name>
    <dbReference type="NCBI Taxonomy" id="28210"/>
    <lineage>
        <taxon>Bacteria</taxon>
        <taxon>Pseudomonadati</taxon>
        <taxon>Pseudomonadota</taxon>
        <taxon>Alphaproteobacteria</taxon>
        <taxon>Hyphomicrobiales</taxon>
        <taxon>Chelatococcaceae</taxon>
        <taxon>Chelatococcus</taxon>
    </lineage>
</organism>
<dbReference type="SUPFAM" id="SSF46689">
    <property type="entry name" value="Homeodomain-like"/>
    <property type="match status" value="1"/>
</dbReference>
<evidence type="ECO:0000313" key="1">
    <source>
        <dbReference type="EMBL" id="PXW59956.1"/>
    </source>
</evidence>